<evidence type="ECO:0000256" key="1">
    <source>
        <dbReference type="ARBA" id="ARBA00005278"/>
    </source>
</evidence>
<keyword evidence="3" id="KW-0812">Transmembrane</keyword>
<sequence>MDKLLNTNNVQLTKVLFQNINLFKQRFINDETINYREFENNSLLNINFCAIYVSDMVDKKILDEFVIKPLMEKDFKSILQQSNKKYNSLTSLIMNKVVNEADISTSKSLQYIIDQILYGSTAILIEGCGEAIIVNTKGIKTRPIDEPETESIIKGPRQGFNESLSTCISLVRKILRTSKLKILYMEVGANTKTKIAICYIEGIASEKILQELKERLKKIDNGEIFYSQNISEYIKDSPLSLFDTIGNTERPDVFCSKISEGRIGILTDGTPFAITIPHLFIEYFQTVDDYTNNYLFAVFNRILRALAFFIAISVPALYTAVVNFHQELIPTPLLLSIAIARDGLPFPTLLEAIVMILGFDILREAGVRLPKPVGQTVSIVGALVLGEAVVNARIVSAPMVIITAITGISSFLIPRFLTVFTILRMVFLIVSGFIGIYGYCFCVIGLFIYLMTLRSFGVPYMLYSMNIKVEYIKSTALRVPWYMMYKRPIFSSNKNIKKRSNIT</sequence>
<feature type="transmembrane region" description="Helical" evidence="3">
    <location>
        <begin position="302"/>
        <end position="324"/>
    </location>
</feature>
<feature type="transmembrane region" description="Helical" evidence="3">
    <location>
        <begin position="425"/>
        <end position="451"/>
    </location>
</feature>
<dbReference type="EMBL" id="JBJHZZ010000024">
    <property type="protein sequence ID" value="MFL0248640.1"/>
    <property type="molecule type" value="Genomic_DNA"/>
</dbReference>
<organism evidence="4 5">
    <name type="scientific">Candidatus Clostridium stratigraminis</name>
    <dbReference type="NCBI Taxonomy" id="3381661"/>
    <lineage>
        <taxon>Bacteria</taxon>
        <taxon>Bacillati</taxon>
        <taxon>Bacillota</taxon>
        <taxon>Clostridia</taxon>
        <taxon>Eubacteriales</taxon>
        <taxon>Clostridiaceae</taxon>
        <taxon>Clostridium</taxon>
    </lineage>
</organism>
<proteinExistence type="inferred from homology"/>
<feature type="transmembrane region" description="Helical" evidence="3">
    <location>
        <begin position="394"/>
        <end position="413"/>
    </location>
</feature>
<comment type="caution">
    <text evidence="4">The sequence shown here is derived from an EMBL/GenBank/DDBJ whole genome shotgun (WGS) entry which is preliminary data.</text>
</comment>
<keyword evidence="3" id="KW-1133">Transmembrane helix</keyword>
<dbReference type="InterPro" id="IPR050768">
    <property type="entry name" value="UPF0353/GerABKA_families"/>
</dbReference>
<dbReference type="PANTHER" id="PTHR22550:SF5">
    <property type="entry name" value="LEUCINE ZIPPER PROTEIN 4"/>
    <property type="match status" value="1"/>
</dbReference>
<dbReference type="PIRSF" id="PIRSF005690">
    <property type="entry name" value="GerBA"/>
    <property type="match status" value="1"/>
</dbReference>
<keyword evidence="2 3" id="KW-0472">Membrane</keyword>
<dbReference type="Proteomes" id="UP001623591">
    <property type="component" value="Unassembled WGS sequence"/>
</dbReference>
<dbReference type="Pfam" id="PF03323">
    <property type="entry name" value="GerA"/>
    <property type="match status" value="1"/>
</dbReference>
<comment type="similarity">
    <text evidence="1">Belongs to the GerABKA family.</text>
</comment>
<keyword evidence="5" id="KW-1185">Reference proteome</keyword>
<reference evidence="4 5" key="1">
    <citation type="submission" date="2024-11" db="EMBL/GenBank/DDBJ databases">
        <authorList>
            <person name="Heng Y.C."/>
            <person name="Lim A.C.H."/>
            <person name="Lee J.K.Y."/>
            <person name="Kittelmann S."/>
        </authorList>
    </citation>
    <scope>NUCLEOTIDE SEQUENCE [LARGE SCALE GENOMIC DNA]</scope>
    <source>
        <strain evidence="4 5">WILCCON 0185</strain>
    </source>
</reference>
<evidence type="ECO:0000313" key="4">
    <source>
        <dbReference type="EMBL" id="MFL0248640.1"/>
    </source>
</evidence>
<gene>
    <name evidence="4" type="ORF">ACJDUG_16980</name>
</gene>
<accession>A0ABW8T9Q3</accession>
<dbReference type="RefSeq" id="WP_406771068.1">
    <property type="nucleotide sequence ID" value="NZ_JBJHZZ010000024.1"/>
</dbReference>
<dbReference type="PANTHER" id="PTHR22550">
    <property type="entry name" value="SPORE GERMINATION PROTEIN"/>
    <property type="match status" value="1"/>
</dbReference>
<dbReference type="InterPro" id="IPR004995">
    <property type="entry name" value="Spore_Ger"/>
</dbReference>
<evidence type="ECO:0000313" key="5">
    <source>
        <dbReference type="Proteomes" id="UP001623591"/>
    </source>
</evidence>
<evidence type="ECO:0000256" key="3">
    <source>
        <dbReference type="SAM" id="Phobius"/>
    </source>
</evidence>
<evidence type="ECO:0000256" key="2">
    <source>
        <dbReference type="ARBA" id="ARBA00023136"/>
    </source>
</evidence>
<protein>
    <submittedName>
        <fullName evidence="4">Spore germination protein</fullName>
    </submittedName>
</protein>
<name>A0ABW8T9Q3_9CLOT</name>